<comment type="function">
    <text evidence="4">Formation of pseudouridine at positions 38, 39 and 40 in the anticodon stem and loop of transfer RNAs.</text>
</comment>
<dbReference type="AlphaFoldDB" id="A0A6F8PPJ6"/>
<keyword evidence="10" id="KW-1185">Reference proteome</keyword>
<keyword evidence="3 4" id="KW-0413">Isomerase</keyword>
<dbReference type="PANTHER" id="PTHR11142">
    <property type="entry name" value="PSEUDOURIDYLATE SYNTHASE"/>
    <property type="match status" value="1"/>
</dbReference>
<dbReference type="FunFam" id="3.30.70.580:FF:000001">
    <property type="entry name" value="tRNA pseudouridine synthase A"/>
    <property type="match status" value="1"/>
</dbReference>
<dbReference type="PIRSF" id="PIRSF001430">
    <property type="entry name" value="tRNA_psdUrid_synth"/>
    <property type="match status" value="1"/>
</dbReference>
<dbReference type="InterPro" id="IPR020097">
    <property type="entry name" value="PsdUridine_synth_TruA_a/b_dom"/>
</dbReference>
<feature type="active site" description="Nucleophile" evidence="4 5">
    <location>
        <position position="52"/>
    </location>
</feature>
<dbReference type="CDD" id="cd02570">
    <property type="entry name" value="PseudoU_synth_EcTruA"/>
    <property type="match status" value="1"/>
</dbReference>
<dbReference type="Pfam" id="PF01416">
    <property type="entry name" value="PseudoU_synth_1"/>
    <property type="match status" value="2"/>
</dbReference>
<organism evidence="9 10">
    <name type="scientific">Thiosulfativibrio zosterae</name>
    <dbReference type="NCBI Taxonomy" id="2675053"/>
    <lineage>
        <taxon>Bacteria</taxon>
        <taxon>Pseudomonadati</taxon>
        <taxon>Pseudomonadota</taxon>
        <taxon>Gammaproteobacteria</taxon>
        <taxon>Thiotrichales</taxon>
        <taxon>Piscirickettsiaceae</taxon>
        <taxon>Thiosulfativibrio</taxon>
    </lineage>
</organism>
<evidence type="ECO:0000256" key="7">
    <source>
        <dbReference type="RuleBase" id="RU003792"/>
    </source>
</evidence>
<comment type="similarity">
    <text evidence="1 4 7">Belongs to the tRNA pseudouridine synthase TruA family.</text>
</comment>
<name>A0A6F8PPJ6_9GAMM</name>
<reference evidence="10" key="1">
    <citation type="submission" date="2019-11" db="EMBL/GenBank/DDBJ databases">
        <title>Isolation and characterization of two novel species in the genus Thiomicrorhabdus.</title>
        <authorList>
            <person name="Mochizuki J."/>
            <person name="Kojima H."/>
            <person name="Fukui M."/>
        </authorList>
    </citation>
    <scope>NUCLEOTIDE SEQUENCE [LARGE SCALE GENOMIC DNA]</scope>
    <source>
        <strain evidence="10">AkT22</strain>
    </source>
</reference>
<dbReference type="GO" id="GO:0003723">
    <property type="term" value="F:RNA binding"/>
    <property type="evidence" value="ECO:0007669"/>
    <property type="project" value="InterPro"/>
</dbReference>
<dbReference type="GO" id="GO:0160147">
    <property type="term" value="F:tRNA pseudouridine(38-40) synthase activity"/>
    <property type="evidence" value="ECO:0007669"/>
    <property type="project" value="UniProtKB-EC"/>
</dbReference>
<proteinExistence type="inferred from homology"/>
<comment type="catalytic activity">
    <reaction evidence="4 7">
        <text>uridine(38/39/40) in tRNA = pseudouridine(38/39/40) in tRNA</text>
        <dbReference type="Rhea" id="RHEA:22376"/>
        <dbReference type="Rhea" id="RHEA-COMP:10085"/>
        <dbReference type="Rhea" id="RHEA-COMP:10087"/>
        <dbReference type="ChEBI" id="CHEBI:65314"/>
        <dbReference type="ChEBI" id="CHEBI:65315"/>
        <dbReference type="EC" id="5.4.99.12"/>
    </reaction>
</comment>
<dbReference type="KEGG" id="tzo:THMIRHAT_17040"/>
<evidence type="ECO:0000256" key="6">
    <source>
        <dbReference type="PIRSR" id="PIRSR001430-2"/>
    </source>
</evidence>
<dbReference type="Proteomes" id="UP000501466">
    <property type="component" value="Chromosome"/>
</dbReference>
<evidence type="ECO:0000313" key="10">
    <source>
        <dbReference type="Proteomes" id="UP000501466"/>
    </source>
</evidence>
<dbReference type="RefSeq" id="WP_173291717.1">
    <property type="nucleotide sequence ID" value="NZ_AP021888.1"/>
</dbReference>
<dbReference type="Gene3D" id="3.30.70.580">
    <property type="entry name" value="Pseudouridine synthase I, catalytic domain, N-terminal subdomain"/>
    <property type="match status" value="1"/>
</dbReference>
<feature type="binding site" evidence="4 6">
    <location>
        <position position="112"/>
    </location>
    <ligand>
        <name>substrate</name>
    </ligand>
</feature>
<dbReference type="GO" id="GO:0031119">
    <property type="term" value="P:tRNA pseudouridine synthesis"/>
    <property type="evidence" value="ECO:0007669"/>
    <property type="project" value="UniProtKB-UniRule"/>
</dbReference>
<comment type="caution">
    <text evidence="4">Lacks conserved residue(s) required for the propagation of feature annotation.</text>
</comment>
<dbReference type="HAMAP" id="MF_00171">
    <property type="entry name" value="TruA"/>
    <property type="match status" value="1"/>
</dbReference>
<dbReference type="InterPro" id="IPR001406">
    <property type="entry name" value="PsdUridine_synth_TruA"/>
</dbReference>
<keyword evidence="2 4" id="KW-0819">tRNA processing</keyword>
<comment type="subunit">
    <text evidence="4">Homodimer.</text>
</comment>
<evidence type="ECO:0000256" key="3">
    <source>
        <dbReference type="ARBA" id="ARBA00023235"/>
    </source>
</evidence>
<evidence type="ECO:0000259" key="8">
    <source>
        <dbReference type="Pfam" id="PF01416"/>
    </source>
</evidence>
<dbReference type="InterPro" id="IPR020103">
    <property type="entry name" value="PsdUridine_synth_cat_dom_sf"/>
</dbReference>
<dbReference type="InterPro" id="IPR020095">
    <property type="entry name" value="PsdUridine_synth_TruA_C"/>
</dbReference>
<protein>
    <recommendedName>
        <fullName evidence="4">tRNA pseudouridine synthase A</fullName>
        <ecNumber evidence="4">5.4.99.12</ecNumber>
    </recommendedName>
    <alternativeName>
        <fullName evidence="4">tRNA pseudouridine(38-40) synthase</fullName>
    </alternativeName>
    <alternativeName>
        <fullName evidence="4">tRNA pseudouridylate synthase I</fullName>
    </alternativeName>
    <alternativeName>
        <fullName evidence="4">tRNA-uridine isomerase I</fullName>
    </alternativeName>
</protein>
<evidence type="ECO:0000256" key="4">
    <source>
        <dbReference type="HAMAP-Rule" id="MF_00171"/>
    </source>
</evidence>
<accession>A0A6F8PPJ6</accession>
<evidence type="ECO:0000256" key="2">
    <source>
        <dbReference type="ARBA" id="ARBA00022694"/>
    </source>
</evidence>
<feature type="domain" description="Pseudouridine synthase I TruA alpha/beta" evidence="8">
    <location>
        <begin position="9"/>
        <end position="105"/>
    </location>
</feature>
<dbReference type="NCBIfam" id="TIGR00071">
    <property type="entry name" value="hisT_truA"/>
    <property type="match status" value="1"/>
</dbReference>
<dbReference type="PANTHER" id="PTHR11142:SF0">
    <property type="entry name" value="TRNA PSEUDOURIDINE SYNTHASE-LIKE 1"/>
    <property type="match status" value="1"/>
</dbReference>
<evidence type="ECO:0000313" key="9">
    <source>
        <dbReference type="EMBL" id="BBP43958.1"/>
    </source>
</evidence>
<dbReference type="InterPro" id="IPR020094">
    <property type="entry name" value="TruA/RsuA/RluB/E/F_N"/>
</dbReference>
<dbReference type="EMBL" id="AP021888">
    <property type="protein sequence ID" value="BBP43958.1"/>
    <property type="molecule type" value="Genomic_DNA"/>
</dbReference>
<dbReference type="SUPFAM" id="SSF55120">
    <property type="entry name" value="Pseudouridine synthase"/>
    <property type="match status" value="1"/>
</dbReference>
<dbReference type="Gene3D" id="3.30.70.660">
    <property type="entry name" value="Pseudouridine synthase I, catalytic domain, C-terminal subdomain"/>
    <property type="match status" value="1"/>
</dbReference>
<evidence type="ECO:0000256" key="5">
    <source>
        <dbReference type="PIRSR" id="PIRSR001430-1"/>
    </source>
</evidence>
<dbReference type="EC" id="5.4.99.12" evidence="4"/>
<gene>
    <name evidence="4 9" type="primary">truA</name>
    <name evidence="9" type="ORF">THMIRHAT_17040</name>
</gene>
<sequence length="263" mass="29662">MQRIVLGIEYQGTAYCGYQLQEHCETVQKHLQTALSAIANEPISIHCAGRTDTGVHAIGQVVHFDTQAIRPERAWVQGVNTHLPGDIRVVWMKLLDVQSDFHARFSAIARQYRYVIFNRKVHSAVLYQRVTWEMHPLNADAMHKAAQALIGEHDFSSFRASSCQSSHARREVQAITVSRHDDFVFVDIQANAFLHHMVRNIVGSLLQVGRGEKSDGYMKTLLDLQDRTQAGITAPAEGLYFVNALYPAQWNLPTNDLTALLWA</sequence>
<evidence type="ECO:0000256" key="1">
    <source>
        <dbReference type="ARBA" id="ARBA00009375"/>
    </source>
</evidence>
<feature type="domain" description="Pseudouridine synthase I TruA alpha/beta" evidence="8">
    <location>
        <begin position="145"/>
        <end position="247"/>
    </location>
</feature>